<sequence>MNPADALFAAKQAKLDSAIDAACAAIAPTWPLDRFIAVNPYWGWVAQPFDTAARRLRTLAGSTMRMPRAYYRAAWEAGEFTRRHLEQAAQEAGADVGIDRLIDLLNQPEPALPSLPLLSDVLDAQRDLIHEPAWRNTITHQVSQFCAAWFDADQADWHPPHGNGLYADWRAAMMADHGVALLMNAPEVAKRARNLTADARAAIALALERLAPPEQDRIDLLSVALLRIGGWAAWCAYLRWQARLQGRDDDRIVDLLAIRLSWECLLDDSERGTDSTWKRWQRAWVAAGAAHPDDSEAVFQRALELAYQLPLAAALSRPLLQRRTEPAFQAVFCIDVRSEVFRRALEQADPDAQTMGFAGFFGLPISYTPLGTRATRPQLPGLLAPALQVGDCCDHPHQEETLIRARQQRLQRKQSRLSFERLPGSAFTLVETLGLGYLGKLVQRSLPTKARASSPDHDGLGKERGQLRPRLLLNGDAIADKAALAARVLRAMNLTQGFAPLVLLCGHGSASANNPHAAGLDCGACCGQTGEVNSRALAALLNEAAVRAQLAVDGIEIPDRTWFLAGLHNTTTDMVELFDTDLVPADHAGHLIRLKESLEKAGRTARAERAPSLGLADLRERPEALLRAVQARAGDWAQTRPEWGLASNAAFIVAPRSRSAGIDLDGRAFLHDYDWRNDPDNSILELIMTAPMVVTHWINMQYYASTVDNLRYGSGNKVLHNVVGGRIGVFEGNGGDLRIGLPLQSLHDGERWQHTPLRLSVFIEAPRAAIEAVIAKHELVRQLVEHGWLYLFRIDSETHAVEARSGAAWRAAGSANTRD</sequence>
<evidence type="ECO:0000256" key="3">
    <source>
        <dbReference type="ARBA" id="ARBA00022723"/>
    </source>
</evidence>
<evidence type="ECO:0000313" key="7">
    <source>
        <dbReference type="EMBL" id="SNT15776.1"/>
    </source>
</evidence>
<evidence type="ECO:0000256" key="5">
    <source>
        <dbReference type="ARBA" id="ARBA00023136"/>
    </source>
</evidence>
<feature type="binding site" evidence="6">
    <location>
        <position position="522"/>
    </location>
    <ligand>
        <name>Zn(2+)</name>
        <dbReference type="ChEBI" id="CHEBI:29105"/>
    </ligand>
</feature>
<evidence type="ECO:0000313" key="8">
    <source>
        <dbReference type="Proteomes" id="UP000198284"/>
    </source>
</evidence>
<evidence type="ECO:0000256" key="4">
    <source>
        <dbReference type="ARBA" id="ARBA00022833"/>
    </source>
</evidence>
<keyword evidence="2 6" id="KW-1003">Cell membrane</keyword>
<comment type="subcellular location">
    <subcellularLocation>
        <location evidence="6">Cell membrane</location>
        <topology evidence="6">Peripheral membrane protein</topology>
    </subcellularLocation>
</comment>
<dbReference type="RefSeq" id="WP_089400841.1">
    <property type="nucleotide sequence ID" value="NZ_FZOT01000015.1"/>
</dbReference>
<keyword evidence="4 6" id="KW-0862">Zinc</keyword>
<dbReference type="PANTHER" id="PTHR38344">
    <property type="entry name" value="UPF0753 PROTEIN AQ_863"/>
    <property type="match status" value="1"/>
</dbReference>
<gene>
    <name evidence="6" type="primary">dabA</name>
    <name evidence="7" type="ORF">SAMN06265795_11598</name>
</gene>
<feature type="binding site" evidence="6">
    <location>
        <position position="333"/>
    </location>
    <ligand>
        <name>Zn(2+)</name>
        <dbReference type="ChEBI" id="CHEBI:29105"/>
    </ligand>
</feature>
<feature type="binding site" evidence="6">
    <location>
        <position position="335"/>
    </location>
    <ligand>
        <name>Zn(2+)</name>
        <dbReference type="ChEBI" id="CHEBI:29105"/>
    </ligand>
</feature>
<protein>
    <recommendedName>
        <fullName evidence="6">Probable inorganic carbon transporter subunit DabA</fullName>
    </recommendedName>
</protein>
<keyword evidence="5 6" id="KW-0472">Membrane</keyword>
<organism evidence="7 8">
    <name type="scientific">Noviherbaspirillum humi</name>
    <dbReference type="NCBI Taxonomy" id="1688639"/>
    <lineage>
        <taxon>Bacteria</taxon>
        <taxon>Pseudomonadati</taxon>
        <taxon>Pseudomonadota</taxon>
        <taxon>Betaproteobacteria</taxon>
        <taxon>Burkholderiales</taxon>
        <taxon>Oxalobacteraceae</taxon>
        <taxon>Noviherbaspirillum</taxon>
    </lineage>
</organism>
<dbReference type="GO" id="GO:0005886">
    <property type="term" value="C:plasma membrane"/>
    <property type="evidence" value="ECO:0007669"/>
    <property type="project" value="UniProtKB-SubCell"/>
</dbReference>
<evidence type="ECO:0000256" key="2">
    <source>
        <dbReference type="ARBA" id="ARBA00022475"/>
    </source>
</evidence>
<dbReference type="GO" id="GO:0008270">
    <property type="term" value="F:zinc ion binding"/>
    <property type="evidence" value="ECO:0007669"/>
    <property type="project" value="UniProtKB-UniRule"/>
</dbReference>
<dbReference type="EMBL" id="FZOT01000015">
    <property type="protein sequence ID" value="SNT15776.1"/>
    <property type="molecule type" value="Genomic_DNA"/>
</dbReference>
<evidence type="ECO:0000256" key="6">
    <source>
        <dbReference type="HAMAP-Rule" id="MF_01871"/>
    </source>
</evidence>
<comment type="cofactor">
    <cofactor evidence="6">
        <name>Zn(2+)</name>
        <dbReference type="ChEBI" id="CHEBI:29105"/>
    </cofactor>
</comment>
<keyword evidence="1 6" id="KW-0813">Transport</keyword>
<comment type="function">
    <text evidence="6">Part of an energy-coupled inorganic carbon pump.</text>
</comment>
<dbReference type="Pfam" id="PF10070">
    <property type="entry name" value="DabA"/>
    <property type="match status" value="1"/>
</dbReference>
<feature type="binding site" evidence="6">
    <location>
        <position position="507"/>
    </location>
    <ligand>
        <name>Zn(2+)</name>
        <dbReference type="ChEBI" id="CHEBI:29105"/>
    </ligand>
</feature>
<dbReference type="HAMAP" id="MF_01871">
    <property type="entry name" value="DabA"/>
    <property type="match status" value="1"/>
</dbReference>
<comment type="subunit">
    <text evidence="6">Forms a complex with DabB.</text>
</comment>
<dbReference type="Proteomes" id="UP000198284">
    <property type="component" value="Unassembled WGS sequence"/>
</dbReference>
<accession>A0A239KBK1</accession>
<proteinExistence type="inferred from homology"/>
<reference evidence="7 8" key="1">
    <citation type="submission" date="2017-06" db="EMBL/GenBank/DDBJ databases">
        <authorList>
            <person name="Kim H.J."/>
            <person name="Triplett B.A."/>
        </authorList>
    </citation>
    <scope>NUCLEOTIDE SEQUENCE [LARGE SCALE GENOMIC DNA]</scope>
    <source>
        <strain evidence="7 8">U15</strain>
    </source>
</reference>
<evidence type="ECO:0000256" key="1">
    <source>
        <dbReference type="ARBA" id="ARBA00022448"/>
    </source>
</evidence>
<name>A0A239KBK1_9BURK</name>
<dbReference type="PANTHER" id="PTHR38344:SF1">
    <property type="entry name" value="INORGANIC CARBON TRANSPORTER SUBUNIT DABA-RELATED"/>
    <property type="match status" value="1"/>
</dbReference>
<comment type="similarity">
    <text evidence="6">Belongs to the inorganic carbon transporter (TC 9.A.2) DabA family.</text>
</comment>
<dbReference type="InterPro" id="IPR018752">
    <property type="entry name" value="DabA"/>
</dbReference>
<dbReference type="OrthoDB" id="9805101at2"/>
<keyword evidence="3 6" id="KW-0479">Metal-binding</keyword>
<keyword evidence="8" id="KW-1185">Reference proteome</keyword>
<dbReference type="AlphaFoldDB" id="A0A239KBK1"/>